<dbReference type="GO" id="GO:0005634">
    <property type="term" value="C:nucleus"/>
    <property type="evidence" value="ECO:0007669"/>
    <property type="project" value="UniProtKB-SubCell"/>
</dbReference>
<evidence type="ECO:0000256" key="1">
    <source>
        <dbReference type="ARBA" id="ARBA00004123"/>
    </source>
</evidence>
<keyword evidence="2" id="KW-0479">Metal-binding</keyword>
<keyword evidence="8" id="KW-0539">Nucleus</keyword>
<comment type="subcellular location">
    <subcellularLocation>
        <location evidence="1">Nucleus</location>
    </subcellularLocation>
</comment>
<evidence type="ECO:0000313" key="10">
    <source>
        <dbReference type="EMBL" id="VFV34563.1"/>
    </source>
</evidence>
<dbReference type="Proteomes" id="UP000386466">
    <property type="component" value="Unassembled WGS sequence"/>
</dbReference>
<dbReference type="GO" id="GO:0000981">
    <property type="term" value="F:DNA-binding transcription factor activity, RNA polymerase II-specific"/>
    <property type="evidence" value="ECO:0007669"/>
    <property type="project" value="TreeGrafter"/>
</dbReference>
<keyword evidence="3" id="KW-0677">Repeat</keyword>
<name>A0A485NQS8_LYNPA</name>
<evidence type="ECO:0000256" key="4">
    <source>
        <dbReference type="ARBA" id="ARBA00022771"/>
    </source>
</evidence>
<dbReference type="EMBL" id="CAAGRJ010019874">
    <property type="protein sequence ID" value="VFV34563.1"/>
    <property type="molecule type" value="Genomic_DNA"/>
</dbReference>
<evidence type="ECO:0000313" key="11">
    <source>
        <dbReference type="Proteomes" id="UP000386466"/>
    </source>
</evidence>
<dbReference type="InterPro" id="IPR051565">
    <property type="entry name" value="Sal_C2H2-zinc-finger"/>
</dbReference>
<dbReference type="PANTHER" id="PTHR23233">
    <property type="entry name" value="SAL-LIKE PROTEIN"/>
    <property type="match status" value="1"/>
</dbReference>
<dbReference type="GO" id="GO:0008270">
    <property type="term" value="F:zinc ion binding"/>
    <property type="evidence" value="ECO:0007669"/>
    <property type="project" value="UniProtKB-KW"/>
</dbReference>
<evidence type="ECO:0000256" key="6">
    <source>
        <dbReference type="ARBA" id="ARBA00023015"/>
    </source>
</evidence>
<evidence type="ECO:0000256" key="2">
    <source>
        <dbReference type="ARBA" id="ARBA00022723"/>
    </source>
</evidence>
<protein>
    <submittedName>
        <fullName evidence="10">Sal-like protein 4</fullName>
    </submittedName>
</protein>
<evidence type="ECO:0000256" key="3">
    <source>
        <dbReference type="ARBA" id="ARBA00022737"/>
    </source>
</evidence>
<evidence type="ECO:0000256" key="7">
    <source>
        <dbReference type="ARBA" id="ARBA00023163"/>
    </source>
</evidence>
<dbReference type="GO" id="GO:0000978">
    <property type="term" value="F:RNA polymerase II cis-regulatory region sequence-specific DNA binding"/>
    <property type="evidence" value="ECO:0007669"/>
    <property type="project" value="TreeGrafter"/>
</dbReference>
<sequence>MSRRKQAKPQHINSEEDQGEQLPQRSLRVAGRLSVLGSEFAIKGLQLARSPFCSVKSKLHQSAGMWAPCCPILCFLPSPTPRRVPVLVGTSLFLFPQVHYMTHGANNSSARRGRKLAIENTMALLGTDGKRVPEMFPKEILAPSVSVDPVVWNQYTTMLNGGLAMKTNEISVIQSGGIPTLPVSLGASSIVNNTTISKLDGSQSALGAEVEKPGAADGVPKHQFPHFLEENKIAVS</sequence>
<accession>A0A485NQS8</accession>
<keyword evidence="4" id="KW-0863">Zinc-finger</keyword>
<keyword evidence="5" id="KW-0862">Zinc</keyword>
<evidence type="ECO:0000256" key="9">
    <source>
        <dbReference type="SAM" id="MobiDB-lite"/>
    </source>
</evidence>
<organism evidence="10 11">
    <name type="scientific">Lynx pardinus</name>
    <name type="common">Iberian lynx</name>
    <name type="synonym">Felis pardina</name>
    <dbReference type="NCBI Taxonomy" id="191816"/>
    <lineage>
        <taxon>Eukaryota</taxon>
        <taxon>Metazoa</taxon>
        <taxon>Chordata</taxon>
        <taxon>Craniata</taxon>
        <taxon>Vertebrata</taxon>
        <taxon>Euteleostomi</taxon>
        <taxon>Mammalia</taxon>
        <taxon>Eutheria</taxon>
        <taxon>Laurasiatheria</taxon>
        <taxon>Carnivora</taxon>
        <taxon>Feliformia</taxon>
        <taxon>Felidae</taxon>
        <taxon>Felinae</taxon>
        <taxon>Lynx</taxon>
    </lineage>
</organism>
<gene>
    <name evidence="10" type="ORF">LYPA_23C010456</name>
</gene>
<evidence type="ECO:0000256" key="5">
    <source>
        <dbReference type="ARBA" id="ARBA00022833"/>
    </source>
</evidence>
<feature type="region of interest" description="Disordered" evidence="9">
    <location>
        <begin position="1"/>
        <end position="24"/>
    </location>
</feature>
<keyword evidence="7" id="KW-0804">Transcription</keyword>
<evidence type="ECO:0000256" key="8">
    <source>
        <dbReference type="ARBA" id="ARBA00023242"/>
    </source>
</evidence>
<keyword evidence="11" id="KW-1185">Reference proteome</keyword>
<proteinExistence type="predicted"/>
<keyword evidence="6" id="KW-0805">Transcription regulation</keyword>
<dbReference type="PANTHER" id="PTHR23233:SF19">
    <property type="entry name" value="SAL-LIKE PROTEIN 4"/>
    <property type="match status" value="1"/>
</dbReference>
<reference evidence="10 11" key="1">
    <citation type="submission" date="2019-01" db="EMBL/GenBank/DDBJ databases">
        <authorList>
            <person name="Alioto T."/>
            <person name="Alioto T."/>
        </authorList>
    </citation>
    <scope>NUCLEOTIDE SEQUENCE [LARGE SCALE GENOMIC DNA]</scope>
</reference>
<dbReference type="AlphaFoldDB" id="A0A485NQS8"/>